<dbReference type="Proteomes" id="UP000054988">
    <property type="component" value="Unassembled WGS sequence"/>
</dbReference>
<evidence type="ECO:0000313" key="2">
    <source>
        <dbReference type="EMBL" id="KTB42015.1"/>
    </source>
</evidence>
<gene>
    <name evidence="2" type="ORF">WG66_5434</name>
</gene>
<reference evidence="2 3" key="1">
    <citation type="submission" date="2015-12" db="EMBL/GenBank/DDBJ databases">
        <title>Draft genome sequence of Moniliophthora roreri, the causal agent of frosty pod rot of cacao.</title>
        <authorList>
            <person name="Aime M.C."/>
            <person name="Diaz-Valderrama J.R."/>
            <person name="Kijpornyongpan T."/>
            <person name="Phillips-Mora W."/>
        </authorList>
    </citation>
    <scope>NUCLEOTIDE SEQUENCE [LARGE SCALE GENOMIC DNA]</scope>
    <source>
        <strain evidence="2 3">MCA 2952</strain>
    </source>
</reference>
<protein>
    <recommendedName>
        <fullName evidence="4">F-box domain-containing protein</fullName>
    </recommendedName>
</protein>
<organism evidence="2 3">
    <name type="scientific">Moniliophthora roreri</name>
    <name type="common">Frosty pod rot fungus</name>
    <name type="synonym">Monilia roreri</name>
    <dbReference type="NCBI Taxonomy" id="221103"/>
    <lineage>
        <taxon>Eukaryota</taxon>
        <taxon>Fungi</taxon>
        <taxon>Dikarya</taxon>
        <taxon>Basidiomycota</taxon>
        <taxon>Agaricomycotina</taxon>
        <taxon>Agaricomycetes</taxon>
        <taxon>Agaricomycetidae</taxon>
        <taxon>Agaricales</taxon>
        <taxon>Marasmiineae</taxon>
        <taxon>Marasmiaceae</taxon>
        <taxon>Moniliophthora</taxon>
    </lineage>
</organism>
<dbReference type="EMBL" id="LATX01001400">
    <property type="protein sequence ID" value="KTB42015.1"/>
    <property type="molecule type" value="Genomic_DNA"/>
</dbReference>
<evidence type="ECO:0000256" key="1">
    <source>
        <dbReference type="SAM" id="Coils"/>
    </source>
</evidence>
<feature type="coiled-coil region" evidence="1">
    <location>
        <begin position="47"/>
        <end position="81"/>
    </location>
</feature>
<sequence length="256" mass="28875">MAPAPCTTRILSTVLCDKCENTFVGRAPHPTPTSDKFRSGTLSEVEISQALLLLQEDEMELKRYDEELATLGKAIRKLKSERTSLLESVARRRSLVSPMRRIPLEIWDLIFSEAVASWPGPSRTISSPRYSLYVHYDHGDTETLPRSGEVFAPSMILSHVSSQWRTMLFSMPHLWSSISVDIYGLTTDISSIMKMFFKKSARYPLTIEIKDSGWEAHPDLDLKLKMMEEWGYDLESVGDCFWGLDGTNGPVSSSSS</sequence>
<keyword evidence="1" id="KW-0175">Coiled coil</keyword>
<evidence type="ECO:0000313" key="3">
    <source>
        <dbReference type="Proteomes" id="UP000054988"/>
    </source>
</evidence>
<comment type="caution">
    <text evidence="2">The sequence shown here is derived from an EMBL/GenBank/DDBJ whole genome shotgun (WGS) entry which is preliminary data.</text>
</comment>
<name>A0A0W0G097_MONRR</name>
<proteinExistence type="predicted"/>
<accession>A0A0W0G097</accession>
<evidence type="ECO:0008006" key="4">
    <source>
        <dbReference type="Google" id="ProtNLM"/>
    </source>
</evidence>
<dbReference type="AlphaFoldDB" id="A0A0W0G097"/>